<dbReference type="PANTHER" id="PTHR36920">
    <property type="match status" value="1"/>
</dbReference>
<reference evidence="1 2" key="1">
    <citation type="submission" date="2019-08" db="EMBL/GenBank/DDBJ databases">
        <title>Complete genome sequence of Kushneria sp. YCWA18, a halophilic phosphate-solubilizing bacterium isolated from Daqiao saltern in China.</title>
        <authorList>
            <person name="Du G.-X."/>
            <person name="Qu L.-Y."/>
        </authorList>
    </citation>
    <scope>NUCLEOTIDE SEQUENCE [LARGE SCALE GENOMIC DNA]</scope>
    <source>
        <strain evidence="1 2">YCWA18</strain>
    </source>
</reference>
<dbReference type="OrthoDB" id="9807574at2"/>
<organism evidence="1 2">
    <name type="scientific">Kushneria phosphatilytica</name>
    <dbReference type="NCBI Taxonomy" id="657387"/>
    <lineage>
        <taxon>Bacteria</taxon>
        <taxon>Pseudomonadati</taxon>
        <taxon>Pseudomonadota</taxon>
        <taxon>Gammaproteobacteria</taxon>
        <taxon>Oceanospirillales</taxon>
        <taxon>Halomonadaceae</taxon>
        <taxon>Kushneria</taxon>
    </lineage>
</organism>
<dbReference type="KEGG" id="kuy:FY550_11105"/>
<dbReference type="PROSITE" id="PS51257">
    <property type="entry name" value="PROKAR_LIPOPROTEIN"/>
    <property type="match status" value="1"/>
</dbReference>
<dbReference type="Gene3D" id="2.40.160.20">
    <property type="match status" value="1"/>
</dbReference>
<sequence length="188" mass="20016">MKMSRILTATIVAGSCAFAAQSALAYGQGDVFVRGDVTKSEPTGTGKYDSDHGWTGAIGVMPFDKIGVELNTSNRAKYDADNGGHFKARPYSLLAQYYPLGGTDARVQPYVGAGATYMRFNGADLNDRSGVDDSSWGWTGQLGVDLQVTDNWAVNGFAQYTDVDVDYSGGGHDKLNPVTVGGGVTYRF</sequence>
<dbReference type="STRING" id="657387.BH688_10035"/>
<dbReference type="Proteomes" id="UP000322553">
    <property type="component" value="Chromosome"/>
</dbReference>
<dbReference type="EMBL" id="CP043420">
    <property type="protein sequence ID" value="QEL11625.1"/>
    <property type="molecule type" value="Genomic_DNA"/>
</dbReference>
<keyword evidence="2" id="KW-1185">Reference proteome</keyword>
<dbReference type="InterPro" id="IPR011250">
    <property type="entry name" value="OMP/PagP_B-barrel"/>
</dbReference>
<dbReference type="RefSeq" id="WP_070979034.1">
    <property type="nucleotide sequence ID" value="NZ_CP043420.1"/>
</dbReference>
<protein>
    <submittedName>
        <fullName evidence="1">OmpW family protein</fullName>
    </submittedName>
</protein>
<accession>A0A1S1NPJ4</accession>
<evidence type="ECO:0000313" key="2">
    <source>
        <dbReference type="Proteomes" id="UP000322553"/>
    </source>
</evidence>
<name>A0A1S1NPJ4_9GAMM</name>
<dbReference type="Pfam" id="PF03922">
    <property type="entry name" value="OmpW"/>
    <property type="match status" value="1"/>
</dbReference>
<dbReference type="GO" id="GO:0019867">
    <property type="term" value="C:outer membrane"/>
    <property type="evidence" value="ECO:0007669"/>
    <property type="project" value="InterPro"/>
</dbReference>
<proteinExistence type="predicted"/>
<dbReference type="SUPFAM" id="SSF56925">
    <property type="entry name" value="OMPA-like"/>
    <property type="match status" value="1"/>
</dbReference>
<dbReference type="InterPro" id="IPR005618">
    <property type="entry name" value="OMPW"/>
</dbReference>
<evidence type="ECO:0000313" key="1">
    <source>
        <dbReference type="EMBL" id="QEL11625.1"/>
    </source>
</evidence>
<dbReference type="PANTHER" id="PTHR36920:SF1">
    <property type="entry name" value="OUTER MEMBRANE PROTEIN W"/>
    <property type="match status" value="1"/>
</dbReference>
<dbReference type="AlphaFoldDB" id="A0A1S1NPJ4"/>
<gene>
    <name evidence="1" type="ORF">FY550_11105</name>
</gene>
<dbReference type="GO" id="GO:0055085">
    <property type="term" value="P:transmembrane transport"/>
    <property type="evidence" value="ECO:0007669"/>
    <property type="project" value="TreeGrafter"/>
</dbReference>